<dbReference type="GO" id="GO:0005886">
    <property type="term" value="C:plasma membrane"/>
    <property type="evidence" value="ECO:0007669"/>
    <property type="project" value="TreeGrafter"/>
</dbReference>
<organism evidence="5 6">
    <name type="scientific">Calditerrivibrio nitroreducens</name>
    <dbReference type="NCBI Taxonomy" id="477976"/>
    <lineage>
        <taxon>Bacteria</taxon>
        <taxon>Pseudomonadati</taxon>
        <taxon>Deferribacterota</taxon>
        <taxon>Deferribacteres</taxon>
        <taxon>Deferribacterales</taxon>
        <taxon>Calditerrivibrionaceae</taxon>
    </lineage>
</organism>
<dbReference type="Pfam" id="PF00437">
    <property type="entry name" value="T2SSE"/>
    <property type="match status" value="1"/>
</dbReference>
<dbReference type="SMART" id="SM00382">
    <property type="entry name" value="AAA"/>
    <property type="match status" value="1"/>
</dbReference>
<dbReference type="FunFam" id="3.30.450.90:FF:000001">
    <property type="entry name" value="Type II secretion system ATPase GspE"/>
    <property type="match status" value="1"/>
</dbReference>
<dbReference type="GO" id="GO:0016887">
    <property type="term" value="F:ATP hydrolysis activity"/>
    <property type="evidence" value="ECO:0007669"/>
    <property type="project" value="TreeGrafter"/>
</dbReference>
<accession>A0A2J6WGY2</accession>
<dbReference type="Gene3D" id="3.40.50.300">
    <property type="entry name" value="P-loop containing nucleotide triphosphate hydrolases"/>
    <property type="match status" value="1"/>
</dbReference>
<evidence type="ECO:0000256" key="3">
    <source>
        <dbReference type="ARBA" id="ARBA00022840"/>
    </source>
</evidence>
<gene>
    <name evidence="5" type="ORF">C0187_06585</name>
</gene>
<dbReference type="RefSeq" id="WP_424604752.1">
    <property type="nucleotide sequence ID" value="NZ_JBNAVA010000001.1"/>
</dbReference>
<dbReference type="SUPFAM" id="SSF52540">
    <property type="entry name" value="P-loop containing nucleoside triphosphate hydrolases"/>
    <property type="match status" value="1"/>
</dbReference>
<dbReference type="SUPFAM" id="SSF160246">
    <property type="entry name" value="EspE N-terminal domain-like"/>
    <property type="match status" value="1"/>
</dbReference>
<dbReference type="AlphaFoldDB" id="A0A2J6WGY2"/>
<dbReference type="InterPro" id="IPR003593">
    <property type="entry name" value="AAA+_ATPase"/>
</dbReference>
<dbReference type="Pfam" id="PF05157">
    <property type="entry name" value="MshEN"/>
    <property type="match status" value="1"/>
</dbReference>
<dbReference type="PANTHER" id="PTHR30258">
    <property type="entry name" value="TYPE II SECRETION SYSTEM PROTEIN GSPE-RELATED"/>
    <property type="match status" value="1"/>
</dbReference>
<keyword evidence="3" id="KW-0067">ATP-binding</keyword>
<dbReference type="FunFam" id="3.40.50.300:FF:000398">
    <property type="entry name" value="Type IV pilus assembly ATPase PilB"/>
    <property type="match status" value="1"/>
</dbReference>
<dbReference type="GO" id="GO:0005524">
    <property type="term" value="F:ATP binding"/>
    <property type="evidence" value="ECO:0007669"/>
    <property type="project" value="UniProtKB-KW"/>
</dbReference>
<name>A0A2J6WGY2_9BACT</name>
<dbReference type="Gene3D" id="3.30.450.90">
    <property type="match status" value="1"/>
</dbReference>
<keyword evidence="2" id="KW-0547">Nucleotide-binding</keyword>
<evidence type="ECO:0000256" key="1">
    <source>
        <dbReference type="ARBA" id="ARBA00006611"/>
    </source>
</evidence>
<dbReference type="InterPro" id="IPR007831">
    <property type="entry name" value="T2SS_GspE_N"/>
</dbReference>
<dbReference type="Proteomes" id="UP000242881">
    <property type="component" value="Unassembled WGS sequence"/>
</dbReference>
<evidence type="ECO:0000313" key="6">
    <source>
        <dbReference type="Proteomes" id="UP000242881"/>
    </source>
</evidence>
<feature type="domain" description="Bacterial type II secretion system protein E" evidence="4">
    <location>
        <begin position="377"/>
        <end position="391"/>
    </location>
</feature>
<dbReference type="PROSITE" id="PS00662">
    <property type="entry name" value="T2SP_E"/>
    <property type="match status" value="1"/>
</dbReference>
<dbReference type="InterPro" id="IPR027417">
    <property type="entry name" value="P-loop_NTPase"/>
</dbReference>
<dbReference type="InterPro" id="IPR037257">
    <property type="entry name" value="T2SS_E_N_sf"/>
</dbReference>
<evidence type="ECO:0000256" key="2">
    <source>
        <dbReference type="ARBA" id="ARBA00022741"/>
    </source>
</evidence>
<proteinExistence type="inferred from homology"/>
<protein>
    <submittedName>
        <fullName evidence="5">Type II secretion system protein GspE</fullName>
    </submittedName>
</protein>
<dbReference type="InterPro" id="IPR001482">
    <property type="entry name" value="T2SS/T4SS_dom"/>
</dbReference>
<comment type="caution">
    <text evidence="5">The sequence shown here is derived from an EMBL/GenBank/DDBJ whole genome shotgun (WGS) entry which is preliminary data.</text>
</comment>
<dbReference type="CDD" id="cd01129">
    <property type="entry name" value="PulE-GspE-like"/>
    <property type="match status" value="1"/>
</dbReference>
<sequence length="560" mass="62691">MDVRKKIRVGELLKEKNLITEAQLKVALNEQQTSGKKLGEVLQDLGYITEKQLLQVISEQLGTKILKASDVELNPDLKKIIPENIARKLKVVPIKIDDKRVYIATNDPANVTIYDELERMLRKEVYPFVVTKDDLLYLSEKVYGTEDRLYKTAEDVTKKLAATREDTLENLAEDTPVINLVDGIIHKAVSDRASDIHIEPDEDKLRIRYRIDGVLIEVLGLNRSIHPAIVSRIKIMAGMNIAEKRIPQDGRFKILSGGRDVDFRVSTLPTNFGEKVVLRILDRSKALLELHNIGMDPHSLSVYESIVAKPYGIILISGPTGSGKTTTLYATLNKLNTPDKNIVTVEDPIEYNFRLINQVQTDETAGLTFANALRSILRQDPDIIMVGEIRDKETAEIAIQASLTGHLVLSTIHTNDAVSSVVRLVDMGIENFLVATSLIGVVGQRLVRKICEQCKQEYIPEAEMLERLKIKDNGIKFYRGAGCPECKYTGYSGRIGIYEVLKIDGAIKQMITKGKSVEEIRNYALKNGFRSMFDGGFEIVKSGITTIEELLRVTVISGED</sequence>
<evidence type="ECO:0000259" key="4">
    <source>
        <dbReference type="PROSITE" id="PS00662"/>
    </source>
</evidence>
<dbReference type="Gene3D" id="3.30.300.160">
    <property type="entry name" value="Type II secretion system, protein E, N-terminal domain"/>
    <property type="match status" value="1"/>
</dbReference>
<dbReference type="PANTHER" id="PTHR30258:SF1">
    <property type="entry name" value="PROTEIN TRANSPORT PROTEIN HOFB HOMOLOG"/>
    <property type="match status" value="1"/>
</dbReference>
<evidence type="ECO:0000313" key="5">
    <source>
        <dbReference type="EMBL" id="PMP69643.1"/>
    </source>
</evidence>
<reference evidence="5 6" key="1">
    <citation type="submission" date="2018-01" db="EMBL/GenBank/DDBJ databases">
        <title>Metagenomic assembled genomes from two thermal pools in the Uzon Caldera, Kamchatka, Russia.</title>
        <authorList>
            <person name="Wilkins L."/>
            <person name="Ettinger C."/>
        </authorList>
    </citation>
    <scope>NUCLEOTIDE SEQUENCE [LARGE SCALE GENOMIC DNA]</scope>
    <source>
        <strain evidence="5">ZAV-05</strain>
    </source>
</reference>
<dbReference type="EMBL" id="PNIN01000066">
    <property type="protein sequence ID" value="PMP69643.1"/>
    <property type="molecule type" value="Genomic_DNA"/>
</dbReference>
<comment type="similarity">
    <text evidence="1">Belongs to the GSP E family.</text>
</comment>